<feature type="domain" description="SRP54-type proteins GTP-binding" evidence="12">
    <location>
        <begin position="97"/>
        <end position="290"/>
    </location>
</feature>
<dbReference type="Gene3D" id="1.10.260.30">
    <property type="entry name" value="Signal recognition particle, SRP54 subunit, M-domain"/>
    <property type="match status" value="1"/>
</dbReference>
<dbReference type="HOGENOM" id="CLU_009301_6_0_2"/>
<evidence type="ECO:0000256" key="8">
    <source>
        <dbReference type="ARBA" id="ARBA00023274"/>
    </source>
</evidence>
<dbReference type="InterPro" id="IPR036891">
    <property type="entry name" value="Signal_recog_part_SRP54_M_sf"/>
</dbReference>
<dbReference type="GO" id="GO:0003924">
    <property type="term" value="F:GTPase activity"/>
    <property type="evidence" value="ECO:0007669"/>
    <property type="project" value="UniProtKB-UniRule"/>
</dbReference>
<dbReference type="SUPFAM" id="SSF52540">
    <property type="entry name" value="P-loop containing nucleoside triphosphate hydrolases"/>
    <property type="match status" value="1"/>
</dbReference>
<evidence type="ECO:0000256" key="9">
    <source>
        <dbReference type="ARBA" id="ARBA00064051"/>
    </source>
</evidence>
<dbReference type="GO" id="GO:0048500">
    <property type="term" value="C:signal recognition particle"/>
    <property type="evidence" value="ECO:0007669"/>
    <property type="project" value="UniProtKB-UniRule"/>
</dbReference>
<keyword evidence="5 10" id="KW-0694">RNA-binding</keyword>
<dbReference type="InterPro" id="IPR003593">
    <property type="entry name" value="AAA+_ATPase"/>
</dbReference>
<dbReference type="SUPFAM" id="SSF47364">
    <property type="entry name" value="Domain of the SRP/SRP receptor G-proteins"/>
    <property type="match status" value="1"/>
</dbReference>
<dbReference type="InterPro" id="IPR000897">
    <property type="entry name" value="SRP54_GTPase_dom"/>
</dbReference>
<dbReference type="EMBL" id="CP003243">
    <property type="protein sequence ID" value="AFD00158.1"/>
    <property type="molecule type" value="Genomic_DNA"/>
</dbReference>
<sequence length="442" mass="48121">MVLDSLGASLKSALQKLANAGKVDKEVIDEVVKDIQRAMIQADVNVKLVMRLSGRIRERALTEAPPPGMDSREHVLRIVYAELVNIIGKATPVALEPQTIMMVGLQGSGKTTTTAKLARYFARKGLKPAVICADTYRPGAYDQLSQLCAKLGVTFYGERDNKDAVAIVRNGLRETAKYDVRIVDTAGRHALETGLIKEMKDIAALANFTHRFLVLDAAIGQQASEQAKAFNDAVGITGVIITKLDGTAKGGGALSAVSDTNTSIAFIGVGETPEGLERFDPDGFISRLLGMGDLKALVEKANEVLSQKDVNVEKMMSGRFTLNDMYAQLEAINKMGPLKQIMSMLPLGGLGANITDDVYKMTQDKLLSYRIIMDSMTEAEKEDPKLIGSSRIMRIARGSGRSPEDVRELLKYHKMMQKAMKGMKGGPGRANLKKLMKQMNIK</sequence>
<name>H8I4H9_METCZ</name>
<comment type="subcellular location">
    <subcellularLocation>
        <location evidence="10">Cytoplasm</location>
    </subcellularLocation>
    <text evidence="10">The SRP-RNC complex is targeted to the cytoplasmic membrane.</text>
</comment>
<dbReference type="STRING" id="1041930.Mtc_1404"/>
<feature type="binding site" evidence="10">
    <location>
        <begin position="242"/>
        <end position="245"/>
    </location>
    <ligand>
        <name>GTP</name>
        <dbReference type="ChEBI" id="CHEBI:37565"/>
    </ligand>
</feature>
<dbReference type="GO" id="GO:0008312">
    <property type="term" value="F:7S RNA binding"/>
    <property type="evidence" value="ECO:0007669"/>
    <property type="project" value="UniProtKB-UniRule"/>
</dbReference>
<keyword evidence="2 10" id="KW-0963">Cytoplasm</keyword>
<organism evidence="14 15">
    <name type="scientific">Methanocella conradii (strain DSM 24694 / JCM 17849 / CGMCC 1.5162 / HZ254)</name>
    <dbReference type="NCBI Taxonomy" id="1041930"/>
    <lineage>
        <taxon>Archaea</taxon>
        <taxon>Methanobacteriati</taxon>
        <taxon>Methanobacteriota</taxon>
        <taxon>Stenosarchaea group</taxon>
        <taxon>Methanomicrobia</taxon>
        <taxon>Methanocellales</taxon>
        <taxon>Methanocellaceae</taxon>
        <taxon>Methanocella</taxon>
    </lineage>
</organism>
<dbReference type="InterPro" id="IPR042101">
    <property type="entry name" value="SRP54_N_sf"/>
</dbReference>
<keyword evidence="7 10" id="KW-0733">Signal recognition particle</keyword>
<dbReference type="GeneID" id="11971534"/>
<evidence type="ECO:0000259" key="11">
    <source>
        <dbReference type="SMART" id="SM00382"/>
    </source>
</evidence>
<evidence type="ECO:0000256" key="10">
    <source>
        <dbReference type="HAMAP-Rule" id="MF_00306"/>
    </source>
</evidence>
<dbReference type="Pfam" id="PF00448">
    <property type="entry name" value="SRP54"/>
    <property type="match status" value="1"/>
</dbReference>
<keyword evidence="6 10" id="KW-0342">GTP-binding</keyword>
<comment type="function">
    <text evidence="10">Involved in targeting and insertion of nascent membrane proteins into the cytoplasmic membrane. Binds to the hydrophobic signal sequence of the ribosome-nascent chain (RNC) as it emerges from the ribosomes. The SRP-RNC complex is then targeted to the cytoplasmic membrane where it interacts with the SRP receptor FtsY.</text>
</comment>
<dbReference type="Gene3D" id="3.40.50.300">
    <property type="entry name" value="P-loop containing nucleotide triphosphate hydrolases"/>
    <property type="match status" value="1"/>
</dbReference>
<dbReference type="SMART" id="SM00963">
    <property type="entry name" value="SRP54_N"/>
    <property type="match status" value="1"/>
</dbReference>
<dbReference type="HAMAP" id="MF_00306">
    <property type="entry name" value="SRP54"/>
    <property type="match status" value="1"/>
</dbReference>
<dbReference type="GO" id="GO:0005525">
    <property type="term" value="F:GTP binding"/>
    <property type="evidence" value="ECO:0007669"/>
    <property type="project" value="UniProtKB-UniRule"/>
</dbReference>
<evidence type="ECO:0000256" key="7">
    <source>
        <dbReference type="ARBA" id="ARBA00023135"/>
    </source>
</evidence>
<keyword evidence="15" id="KW-1185">Reference proteome</keyword>
<dbReference type="Proteomes" id="UP000005233">
    <property type="component" value="Chromosome"/>
</dbReference>
<dbReference type="OrthoDB" id="52849at2157"/>
<dbReference type="SMART" id="SM00962">
    <property type="entry name" value="SRP54"/>
    <property type="match status" value="1"/>
</dbReference>
<dbReference type="FunFam" id="3.40.50.300:FF:000022">
    <property type="entry name" value="Signal recognition particle 54 kDa subunit"/>
    <property type="match status" value="1"/>
</dbReference>
<dbReference type="RefSeq" id="WP_014405995.1">
    <property type="nucleotide sequence ID" value="NC_017034.1"/>
</dbReference>
<comment type="domain">
    <text evidence="10">Composed of three domains: the N-terminal N domain, which is responsible for interactions with the ribosome, the central G domain, which binds GTP, and the C-terminal M domain, which binds the RNA and the signal sequence of the RNC.</text>
</comment>
<dbReference type="KEGG" id="mez:Mtc_1404"/>
<evidence type="ECO:0000256" key="3">
    <source>
        <dbReference type="ARBA" id="ARBA00022741"/>
    </source>
</evidence>
<gene>
    <name evidence="10 14" type="primary">srp54</name>
    <name evidence="14" type="ordered locus">Mtc_1404</name>
</gene>
<evidence type="ECO:0000256" key="6">
    <source>
        <dbReference type="ARBA" id="ARBA00023134"/>
    </source>
</evidence>
<evidence type="ECO:0000256" key="2">
    <source>
        <dbReference type="ARBA" id="ARBA00022490"/>
    </source>
</evidence>
<dbReference type="CDD" id="cd17875">
    <property type="entry name" value="SRP54_G"/>
    <property type="match status" value="1"/>
</dbReference>
<dbReference type="SUPFAM" id="SSF47446">
    <property type="entry name" value="Signal peptide-binding domain"/>
    <property type="match status" value="1"/>
</dbReference>
<dbReference type="InterPro" id="IPR036225">
    <property type="entry name" value="SRP/SRP_N"/>
</dbReference>
<keyword evidence="4 10" id="KW-0378">Hydrolase</keyword>
<evidence type="ECO:0000259" key="12">
    <source>
        <dbReference type="SMART" id="SM00962"/>
    </source>
</evidence>
<feature type="binding site" evidence="10">
    <location>
        <begin position="184"/>
        <end position="188"/>
    </location>
    <ligand>
        <name>GTP</name>
        <dbReference type="ChEBI" id="CHEBI:37565"/>
    </ligand>
</feature>
<keyword evidence="8 10" id="KW-0687">Ribonucleoprotein</keyword>
<dbReference type="Pfam" id="PF02881">
    <property type="entry name" value="SRP54_N"/>
    <property type="match status" value="1"/>
</dbReference>
<comment type="catalytic activity">
    <reaction evidence="10">
        <text>GTP + H2O = GDP + phosphate + H(+)</text>
        <dbReference type="Rhea" id="RHEA:19669"/>
        <dbReference type="ChEBI" id="CHEBI:15377"/>
        <dbReference type="ChEBI" id="CHEBI:15378"/>
        <dbReference type="ChEBI" id="CHEBI:37565"/>
        <dbReference type="ChEBI" id="CHEBI:43474"/>
        <dbReference type="ChEBI" id="CHEBI:58189"/>
        <dbReference type="EC" id="3.6.5.4"/>
    </reaction>
</comment>
<dbReference type="PANTHER" id="PTHR11564">
    <property type="entry name" value="SIGNAL RECOGNITION PARTICLE 54K PROTEIN SRP54"/>
    <property type="match status" value="1"/>
</dbReference>
<dbReference type="eggNOG" id="arCOG01228">
    <property type="taxonomic scope" value="Archaea"/>
</dbReference>
<evidence type="ECO:0000256" key="1">
    <source>
        <dbReference type="ARBA" id="ARBA00005450"/>
    </source>
</evidence>
<evidence type="ECO:0000256" key="5">
    <source>
        <dbReference type="ARBA" id="ARBA00022884"/>
    </source>
</evidence>
<dbReference type="EC" id="3.6.5.4" evidence="10"/>
<evidence type="ECO:0000313" key="15">
    <source>
        <dbReference type="Proteomes" id="UP000005233"/>
    </source>
</evidence>
<dbReference type="InterPro" id="IPR022941">
    <property type="entry name" value="SRP54"/>
</dbReference>
<evidence type="ECO:0000256" key="4">
    <source>
        <dbReference type="ARBA" id="ARBA00022801"/>
    </source>
</evidence>
<reference evidence="14 15" key="1">
    <citation type="journal article" date="2012" name="J. Bacteriol.">
        <title>Complete genome sequence of a thermophilic methanogen, Methanocella conradii HZ254, isolated from Chinese rice field soil.</title>
        <authorList>
            <person name="Lu Z."/>
            <person name="Lu Y."/>
        </authorList>
    </citation>
    <scope>NUCLEOTIDE SEQUENCE [LARGE SCALE GENOMIC DNA]</scope>
    <source>
        <strain evidence="15">DSM 24694 / JCM 17849 / CGMCC 1.5162 / HZ254</strain>
    </source>
</reference>
<comment type="similarity">
    <text evidence="1 10">Belongs to the GTP-binding SRP family. SRP54 subfamily.</text>
</comment>
<dbReference type="GO" id="GO:0006614">
    <property type="term" value="P:SRP-dependent cotranslational protein targeting to membrane"/>
    <property type="evidence" value="ECO:0007669"/>
    <property type="project" value="InterPro"/>
</dbReference>
<accession>H8I4H9</accession>
<dbReference type="AlphaFoldDB" id="H8I4H9"/>
<dbReference type="Pfam" id="PF02978">
    <property type="entry name" value="SRP_SPB"/>
    <property type="match status" value="1"/>
</dbReference>
<feature type="domain" description="Signal recognition particle SRP54 helical bundle" evidence="13">
    <location>
        <begin position="2"/>
        <end position="87"/>
    </location>
</feature>
<dbReference type="InterPro" id="IPR004125">
    <property type="entry name" value="Signal_recog_particle_SRP54_M"/>
</dbReference>
<dbReference type="Gene3D" id="1.20.120.140">
    <property type="entry name" value="Signal recognition particle SRP54, nucleotide-binding domain"/>
    <property type="match status" value="1"/>
</dbReference>
<dbReference type="InterPro" id="IPR027417">
    <property type="entry name" value="P-loop_NTPase"/>
</dbReference>
<evidence type="ECO:0000313" key="14">
    <source>
        <dbReference type="EMBL" id="AFD00158.1"/>
    </source>
</evidence>
<protein>
    <recommendedName>
        <fullName evidence="10">Signal recognition particle 54 kDa protein</fullName>
        <shortName evidence="10">SRP54</shortName>
        <ecNumber evidence="10">3.6.5.4</ecNumber>
    </recommendedName>
</protein>
<feature type="domain" description="AAA+ ATPase" evidence="11">
    <location>
        <begin position="96"/>
        <end position="268"/>
    </location>
</feature>
<evidence type="ECO:0000259" key="13">
    <source>
        <dbReference type="SMART" id="SM00963"/>
    </source>
</evidence>
<feature type="binding site" evidence="10">
    <location>
        <begin position="104"/>
        <end position="111"/>
    </location>
    <ligand>
        <name>GTP</name>
        <dbReference type="ChEBI" id="CHEBI:37565"/>
    </ligand>
</feature>
<proteinExistence type="inferred from homology"/>
<comment type="subunit">
    <text evidence="9 10">Part of the signal recognition particle protein translocation system, which is composed of SRP and FtsY. Archaeal SRP consists of a 7S RNA molecule of 300 nucleotides and two protein subunits: SRP54 and SRP19.</text>
</comment>
<keyword evidence="3 10" id="KW-0547">Nucleotide-binding</keyword>
<dbReference type="InterPro" id="IPR013822">
    <property type="entry name" value="Signal_recog_particl_SRP54_hlx"/>
</dbReference>
<dbReference type="PANTHER" id="PTHR11564:SF5">
    <property type="entry name" value="SIGNAL RECOGNITION PARTICLE SUBUNIT SRP54"/>
    <property type="match status" value="1"/>
</dbReference>
<dbReference type="SMART" id="SM00382">
    <property type="entry name" value="AAA"/>
    <property type="match status" value="1"/>
</dbReference>